<gene>
    <name evidence="2" type="primary">speE</name>
    <name evidence="2" type="ORF">GCM10007103_31320</name>
</gene>
<dbReference type="Gene3D" id="3.40.50.150">
    <property type="entry name" value="Vaccinia Virus protein VP39"/>
    <property type="match status" value="1"/>
</dbReference>
<evidence type="ECO:0000313" key="2">
    <source>
        <dbReference type="EMBL" id="GHA48118.1"/>
    </source>
</evidence>
<comment type="caution">
    <text evidence="2">The sequence shown here is derived from an EMBL/GenBank/DDBJ whole genome shotgun (WGS) entry which is preliminary data.</text>
</comment>
<dbReference type="AlphaFoldDB" id="A0A918VZV4"/>
<keyword evidence="1" id="KW-0620">Polyamine biosynthesis</keyword>
<keyword evidence="3" id="KW-1185">Reference proteome</keyword>
<dbReference type="RefSeq" id="WP_189605802.1">
    <property type="nucleotide sequence ID" value="NZ_BMXB01000018.1"/>
</dbReference>
<evidence type="ECO:0000256" key="1">
    <source>
        <dbReference type="ARBA" id="ARBA00023115"/>
    </source>
</evidence>
<dbReference type="Pfam" id="PF01564">
    <property type="entry name" value="Spermine_synth"/>
    <property type="match status" value="1"/>
</dbReference>
<evidence type="ECO:0000313" key="3">
    <source>
        <dbReference type="Proteomes" id="UP000610456"/>
    </source>
</evidence>
<dbReference type="SUPFAM" id="SSF53335">
    <property type="entry name" value="S-adenosyl-L-methionine-dependent methyltransferases"/>
    <property type="match status" value="1"/>
</dbReference>
<dbReference type="GO" id="GO:0006596">
    <property type="term" value="P:polyamine biosynthetic process"/>
    <property type="evidence" value="ECO:0007669"/>
    <property type="project" value="UniProtKB-KW"/>
</dbReference>
<dbReference type="CDD" id="cd02440">
    <property type="entry name" value="AdoMet_MTases"/>
    <property type="match status" value="1"/>
</dbReference>
<sequence length="213" mass="24014">MKKAFSYLWPLTRRFSSEYNGTLEVTWLNGKKVLDSKNANYSYGSLQRVLDFGLSHTKADRGAEILVLGLGGGSVLPLLRNKYKYLGKITAVEIDPEVINIAETEFDIEDHSPLELICEDAFKFVQNASAPYGLIIIDIFIDIKVPLQFYSTGFWENIPKLLNQPGIVLFNAGINSANEEEVRQLTKNEALQLEFRKLENVHGTNTLLLGMKK</sequence>
<dbReference type="Proteomes" id="UP000610456">
    <property type="component" value="Unassembled WGS sequence"/>
</dbReference>
<reference evidence="2" key="2">
    <citation type="submission" date="2020-09" db="EMBL/GenBank/DDBJ databases">
        <authorList>
            <person name="Sun Q."/>
            <person name="Kim S."/>
        </authorList>
    </citation>
    <scope>NUCLEOTIDE SEQUENCE</scope>
    <source>
        <strain evidence="2">KCTC 12719</strain>
    </source>
</reference>
<dbReference type="PANTHER" id="PTHR43317:SF1">
    <property type="entry name" value="THERMOSPERMINE SYNTHASE ACAULIS5"/>
    <property type="match status" value="1"/>
</dbReference>
<organism evidence="2 3">
    <name type="scientific">Salinimicrobium marinum</name>
    <dbReference type="NCBI Taxonomy" id="680283"/>
    <lineage>
        <taxon>Bacteria</taxon>
        <taxon>Pseudomonadati</taxon>
        <taxon>Bacteroidota</taxon>
        <taxon>Flavobacteriia</taxon>
        <taxon>Flavobacteriales</taxon>
        <taxon>Flavobacteriaceae</taxon>
        <taxon>Salinimicrobium</taxon>
    </lineage>
</organism>
<protein>
    <submittedName>
        <fullName evidence="2">Spermidine synthase</fullName>
    </submittedName>
</protein>
<reference evidence="2" key="1">
    <citation type="journal article" date="2014" name="Int. J. Syst. Evol. Microbiol.">
        <title>Complete genome sequence of Corynebacterium casei LMG S-19264T (=DSM 44701T), isolated from a smear-ripened cheese.</title>
        <authorList>
            <consortium name="US DOE Joint Genome Institute (JGI-PGF)"/>
            <person name="Walter F."/>
            <person name="Albersmeier A."/>
            <person name="Kalinowski J."/>
            <person name="Ruckert C."/>
        </authorList>
    </citation>
    <scope>NUCLEOTIDE SEQUENCE</scope>
    <source>
        <strain evidence="2">KCTC 12719</strain>
    </source>
</reference>
<name>A0A918VZV4_9FLAO</name>
<dbReference type="InterPro" id="IPR029063">
    <property type="entry name" value="SAM-dependent_MTases_sf"/>
</dbReference>
<accession>A0A918VZV4</accession>
<dbReference type="EMBL" id="BMXB01000018">
    <property type="protein sequence ID" value="GHA48118.1"/>
    <property type="molecule type" value="Genomic_DNA"/>
</dbReference>
<proteinExistence type="predicted"/>
<dbReference type="NCBIfam" id="NF037959">
    <property type="entry name" value="MFS_SpdSyn"/>
    <property type="match status" value="1"/>
</dbReference>
<dbReference type="PANTHER" id="PTHR43317">
    <property type="entry name" value="THERMOSPERMINE SYNTHASE ACAULIS5"/>
    <property type="match status" value="1"/>
</dbReference>